<keyword evidence="1" id="KW-0732">Signal</keyword>
<evidence type="ECO:0000256" key="1">
    <source>
        <dbReference type="SAM" id="SignalP"/>
    </source>
</evidence>
<dbReference type="GO" id="GO:0009116">
    <property type="term" value="P:nucleoside metabolic process"/>
    <property type="evidence" value="ECO:0007669"/>
    <property type="project" value="InterPro"/>
</dbReference>
<dbReference type="EMBL" id="CVQI01013669">
    <property type="protein sequence ID" value="CRK22752.1"/>
    <property type="molecule type" value="Genomic_DNA"/>
</dbReference>
<organism evidence="3 4">
    <name type="scientific">Verticillium longisporum</name>
    <name type="common">Verticillium dahliae var. longisporum</name>
    <dbReference type="NCBI Taxonomy" id="100787"/>
    <lineage>
        <taxon>Eukaryota</taxon>
        <taxon>Fungi</taxon>
        <taxon>Dikarya</taxon>
        <taxon>Ascomycota</taxon>
        <taxon>Pezizomycotina</taxon>
        <taxon>Sordariomycetes</taxon>
        <taxon>Hypocreomycetidae</taxon>
        <taxon>Glomerellales</taxon>
        <taxon>Plectosphaerellaceae</taxon>
        <taxon>Verticillium</taxon>
    </lineage>
</organism>
<dbReference type="PANTHER" id="PTHR46082">
    <property type="entry name" value="ATP/GTP-BINDING PROTEIN-RELATED"/>
    <property type="match status" value="1"/>
</dbReference>
<dbReference type="InterPro" id="IPR027417">
    <property type="entry name" value="P-loop_NTPase"/>
</dbReference>
<evidence type="ECO:0000259" key="2">
    <source>
        <dbReference type="Pfam" id="PF12697"/>
    </source>
</evidence>
<reference evidence="4" key="1">
    <citation type="submission" date="2015-05" db="EMBL/GenBank/DDBJ databases">
        <authorList>
            <person name="Fogelqvist Johan"/>
        </authorList>
    </citation>
    <scope>NUCLEOTIDE SEQUENCE [LARGE SCALE GENOMIC DNA]</scope>
</reference>
<accession>A0A0G4LL23</accession>
<dbReference type="PANTHER" id="PTHR46082:SF6">
    <property type="entry name" value="AAA+ ATPASE DOMAIN-CONTAINING PROTEIN-RELATED"/>
    <property type="match status" value="1"/>
</dbReference>
<gene>
    <name evidence="3" type="ORF">BN1723_012753</name>
</gene>
<dbReference type="Proteomes" id="UP000045706">
    <property type="component" value="Unassembled WGS sequence"/>
</dbReference>
<sequence length="635" mass="69286">MHFPQLVAMTATLFGQALAHPQSRNDNFVAEVPSTRSYFMIGGGYVDDGAGGHIFRDQMYVEKLAPATGASRGAPIVLIHGQAQTGSNFLNKPDGARGWASQFVQQGYEVYIVDQTFRGRSAWMPGNGAAKASTYSAETIQQRFTAVQDYHLWPQAVHHTQWPGTGKMGDSVFDAFYSSNLQFINNATYQQAAVQAAGAALLGKIGRPVVLVGHSQGGLMPLLIADARPELTKALVLLEPTGPPFRDAVFSTRAARPWGLTDVPITFAPAVGDPTVDLVQQVYPARGHGSVECVLQAERPAPRQLANLADKPILLVTAEASYHMPYDYCTVDFLRQAGCSRTRHVELGDEGIHGNGHMFFMEKNSDVIQSLLENIMEPSRPRSRCCFGVAIICALEIEADAVKALFDNDWDTSAGLPYDKAPGDPNAYSNGSIGRHDVVLARLPGPGKINAAIGASNCRASYPNIKLAIVVGICSTVPFASDGTTRIALGDVIISEVIVPYTRNENFVERTAIMTQLWRKPLMEASQSRVSLFGLGGTGKTQIALEYAYRFREANPTASIFWIRANTPEQMNQSFKDIAQECQISGCHDLEVDPLVTVINWLKKTQRNIWLMVIDNADDMQALFPSEGGYDTIRQ</sequence>
<feature type="signal peptide" evidence="1">
    <location>
        <begin position="1"/>
        <end position="19"/>
    </location>
</feature>
<name>A0A0G4LL23_VERLO</name>
<dbReference type="InterPro" id="IPR000073">
    <property type="entry name" value="AB_hydrolase_1"/>
</dbReference>
<dbReference type="SUPFAM" id="SSF53167">
    <property type="entry name" value="Purine and uridine phosphorylases"/>
    <property type="match status" value="1"/>
</dbReference>
<dbReference type="GO" id="GO:0003824">
    <property type="term" value="F:catalytic activity"/>
    <property type="evidence" value="ECO:0007669"/>
    <property type="project" value="InterPro"/>
</dbReference>
<proteinExistence type="predicted"/>
<dbReference type="Gene3D" id="3.40.50.1580">
    <property type="entry name" value="Nucleoside phosphorylase domain"/>
    <property type="match status" value="1"/>
</dbReference>
<dbReference type="InterPro" id="IPR035994">
    <property type="entry name" value="Nucleoside_phosphorylase_sf"/>
</dbReference>
<dbReference type="SUPFAM" id="SSF53474">
    <property type="entry name" value="alpha/beta-Hydrolases"/>
    <property type="match status" value="1"/>
</dbReference>
<evidence type="ECO:0000313" key="4">
    <source>
        <dbReference type="Proteomes" id="UP000045706"/>
    </source>
</evidence>
<dbReference type="Gene3D" id="3.40.50.1820">
    <property type="entry name" value="alpha/beta hydrolase"/>
    <property type="match status" value="1"/>
</dbReference>
<dbReference type="InterPro" id="IPR029058">
    <property type="entry name" value="AB_hydrolase_fold"/>
</dbReference>
<evidence type="ECO:0000313" key="3">
    <source>
        <dbReference type="EMBL" id="CRK22752.1"/>
    </source>
</evidence>
<protein>
    <recommendedName>
        <fullName evidence="2">AB hydrolase-1 domain-containing protein</fullName>
    </recommendedName>
</protein>
<dbReference type="CDD" id="cd12809">
    <property type="entry name" value="Esterase_713_like-2"/>
    <property type="match status" value="1"/>
</dbReference>
<dbReference type="InterPro" id="IPR053137">
    <property type="entry name" value="NLR-like"/>
</dbReference>
<dbReference type="Pfam" id="PF12697">
    <property type="entry name" value="Abhydrolase_6"/>
    <property type="match status" value="1"/>
</dbReference>
<feature type="chain" id="PRO_5002566527" description="AB hydrolase-1 domain-containing protein" evidence="1">
    <location>
        <begin position="20"/>
        <end position="635"/>
    </location>
</feature>
<dbReference type="SUPFAM" id="SSF52540">
    <property type="entry name" value="P-loop containing nucleoside triphosphate hydrolases"/>
    <property type="match status" value="1"/>
</dbReference>
<feature type="domain" description="AB hydrolase-1" evidence="2">
    <location>
        <begin position="76"/>
        <end position="364"/>
    </location>
</feature>
<dbReference type="AlphaFoldDB" id="A0A0G4LL23"/>